<keyword evidence="3" id="KW-1185">Reference proteome</keyword>
<dbReference type="OrthoDB" id="7376415at2"/>
<feature type="domain" description="YjiS-like" evidence="1">
    <location>
        <begin position="22"/>
        <end position="54"/>
    </location>
</feature>
<reference evidence="2 3" key="1">
    <citation type="submission" date="2017-11" db="EMBL/GenBank/DDBJ databases">
        <title>Draft genome sequence of magnetotactic bacterium Magnetospirillum kuznetsovii LBB-42.</title>
        <authorList>
            <person name="Grouzdev D.S."/>
            <person name="Rysina M.S."/>
            <person name="Baslerov R.V."/>
            <person name="Koziaeva V."/>
        </authorList>
    </citation>
    <scope>NUCLEOTIDE SEQUENCE [LARGE SCALE GENOMIC DNA]</scope>
    <source>
        <strain evidence="2 3">LBB-42</strain>
    </source>
</reference>
<gene>
    <name evidence="2" type="ORF">CU669_09675</name>
</gene>
<dbReference type="Proteomes" id="UP000251075">
    <property type="component" value="Unassembled WGS sequence"/>
</dbReference>
<dbReference type="AlphaFoldDB" id="A0A364NYI0"/>
<dbReference type="RefSeq" id="WP_112144135.1">
    <property type="nucleotide sequence ID" value="NZ_PGTO01000006.1"/>
</dbReference>
<dbReference type="InterPro" id="IPR009506">
    <property type="entry name" value="YjiS-like"/>
</dbReference>
<sequence length="66" mass="7927">MLTATPSFMIFHDRRFIDEAAGLLSRWKERISGRRWLAEMTDRELRDIGLSRNDVWEESNKPFWQG</sequence>
<comment type="caution">
    <text evidence="2">The sequence shown here is derived from an EMBL/GenBank/DDBJ whole genome shotgun (WGS) entry which is preliminary data.</text>
</comment>
<protein>
    <recommendedName>
        <fullName evidence="1">YjiS-like domain-containing protein</fullName>
    </recommendedName>
</protein>
<evidence type="ECO:0000313" key="3">
    <source>
        <dbReference type="Proteomes" id="UP000251075"/>
    </source>
</evidence>
<proteinExistence type="predicted"/>
<name>A0A364NYI0_9PROT</name>
<dbReference type="Pfam" id="PF06568">
    <property type="entry name" value="YjiS-like"/>
    <property type="match status" value="1"/>
</dbReference>
<evidence type="ECO:0000313" key="2">
    <source>
        <dbReference type="EMBL" id="RAU21965.1"/>
    </source>
</evidence>
<accession>A0A364NYI0</accession>
<organism evidence="2 3">
    <name type="scientific">Paramagnetospirillum kuznetsovii</name>
    <dbReference type="NCBI Taxonomy" id="2053833"/>
    <lineage>
        <taxon>Bacteria</taxon>
        <taxon>Pseudomonadati</taxon>
        <taxon>Pseudomonadota</taxon>
        <taxon>Alphaproteobacteria</taxon>
        <taxon>Rhodospirillales</taxon>
        <taxon>Magnetospirillaceae</taxon>
        <taxon>Paramagnetospirillum</taxon>
    </lineage>
</organism>
<dbReference type="EMBL" id="PGTO01000006">
    <property type="protein sequence ID" value="RAU21965.1"/>
    <property type="molecule type" value="Genomic_DNA"/>
</dbReference>
<evidence type="ECO:0000259" key="1">
    <source>
        <dbReference type="Pfam" id="PF06568"/>
    </source>
</evidence>